<dbReference type="AlphaFoldDB" id="A0A1X2I2G1"/>
<evidence type="ECO:0000313" key="8">
    <source>
        <dbReference type="EMBL" id="ORZ07918.1"/>
    </source>
</evidence>
<sequence>MAKSKKVKTSTTSATKQQDQTDNKKTQTTTSLQQQKNTRFPTLIPKSHLEVTELEPNQIYLIPQFFTRKECQSLITYFDTHLKPQAVSSLIPKPGEAFRSNDRQSMQDSLLANKIWSLGLDQVCTSNEGIHTVSLPRRPCGLNSNLRIYRYRPGQRFEAHYDDSVKDTVTGHWTDWTLLIYLNGGGSDSNDKDGLEGGETVFYKEDIGGNKKKKRVPKRDPLVVQPEEGLALLHRHGQHCLLHEALEVTRGNKWVLRSDVLIG</sequence>
<dbReference type="Proteomes" id="UP000193560">
    <property type="component" value="Unassembled WGS sequence"/>
</dbReference>
<proteinExistence type="predicted"/>
<dbReference type="SMART" id="SM00702">
    <property type="entry name" value="P4Hc"/>
    <property type="match status" value="1"/>
</dbReference>
<name>A0A1X2I2G1_9FUNG</name>
<dbReference type="GO" id="GO:0031418">
    <property type="term" value="F:L-ascorbic acid binding"/>
    <property type="evidence" value="ECO:0007669"/>
    <property type="project" value="InterPro"/>
</dbReference>
<dbReference type="InterPro" id="IPR044862">
    <property type="entry name" value="Pro_4_hyd_alph_FE2OG_OXY"/>
</dbReference>
<dbReference type="GO" id="GO:0004656">
    <property type="term" value="F:procollagen-proline 4-dioxygenase activity"/>
    <property type="evidence" value="ECO:0007669"/>
    <property type="project" value="TreeGrafter"/>
</dbReference>
<dbReference type="PANTHER" id="PTHR10869:SF236">
    <property type="entry name" value="PROLYL 4-HYDROXYLASE ALPHA SUBUNIT DOMAIN-CONTAINING PROTEIN"/>
    <property type="match status" value="1"/>
</dbReference>
<gene>
    <name evidence="8" type="ORF">BCR42DRAFT_425722</name>
</gene>
<evidence type="ECO:0000256" key="3">
    <source>
        <dbReference type="ARBA" id="ARBA00022964"/>
    </source>
</evidence>
<dbReference type="InterPro" id="IPR006620">
    <property type="entry name" value="Pro_4_hyd_alph"/>
</dbReference>
<evidence type="ECO:0000313" key="9">
    <source>
        <dbReference type="Proteomes" id="UP000193560"/>
    </source>
</evidence>
<dbReference type="GO" id="GO:0005783">
    <property type="term" value="C:endoplasmic reticulum"/>
    <property type="evidence" value="ECO:0007669"/>
    <property type="project" value="TreeGrafter"/>
</dbReference>
<dbReference type="EMBL" id="MCGE01000033">
    <property type="protein sequence ID" value="ORZ07918.1"/>
    <property type="molecule type" value="Genomic_DNA"/>
</dbReference>
<evidence type="ECO:0000256" key="4">
    <source>
        <dbReference type="ARBA" id="ARBA00023002"/>
    </source>
</evidence>
<evidence type="ECO:0000259" key="7">
    <source>
        <dbReference type="PROSITE" id="PS51471"/>
    </source>
</evidence>
<dbReference type="PANTHER" id="PTHR10869">
    <property type="entry name" value="PROLYL 4-HYDROXYLASE ALPHA SUBUNIT"/>
    <property type="match status" value="1"/>
</dbReference>
<keyword evidence="2" id="KW-0479">Metal-binding</keyword>
<protein>
    <recommendedName>
        <fullName evidence="7">Fe2OG dioxygenase domain-containing protein</fullName>
    </recommendedName>
</protein>
<accession>A0A1X2I2G1</accession>
<comment type="cofactor">
    <cofactor evidence="1">
        <name>L-ascorbate</name>
        <dbReference type="ChEBI" id="CHEBI:38290"/>
    </cofactor>
</comment>
<feature type="region of interest" description="Disordered" evidence="6">
    <location>
        <begin position="1"/>
        <end position="40"/>
    </location>
</feature>
<keyword evidence="3" id="KW-0223">Dioxygenase</keyword>
<evidence type="ECO:0000256" key="5">
    <source>
        <dbReference type="ARBA" id="ARBA00023004"/>
    </source>
</evidence>
<comment type="caution">
    <text evidence="8">The sequence shown here is derived from an EMBL/GenBank/DDBJ whole genome shotgun (WGS) entry which is preliminary data.</text>
</comment>
<dbReference type="GO" id="GO:0005506">
    <property type="term" value="F:iron ion binding"/>
    <property type="evidence" value="ECO:0007669"/>
    <property type="project" value="InterPro"/>
</dbReference>
<feature type="compositionally biased region" description="Low complexity" evidence="6">
    <location>
        <begin position="9"/>
        <end position="18"/>
    </location>
</feature>
<evidence type="ECO:0000256" key="6">
    <source>
        <dbReference type="SAM" id="MobiDB-lite"/>
    </source>
</evidence>
<evidence type="ECO:0000256" key="1">
    <source>
        <dbReference type="ARBA" id="ARBA00001961"/>
    </source>
</evidence>
<organism evidence="8 9">
    <name type="scientific">Absidia repens</name>
    <dbReference type="NCBI Taxonomy" id="90262"/>
    <lineage>
        <taxon>Eukaryota</taxon>
        <taxon>Fungi</taxon>
        <taxon>Fungi incertae sedis</taxon>
        <taxon>Mucoromycota</taxon>
        <taxon>Mucoromycotina</taxon>
        <taxon>Mucoromycetes</taxon>
        <taxon>Mucorales</taxon>
        <taxon>Cunninghamellaceae</taxon>
        <taxon>Absidia</taxon>
    </lineage>
</organism>
<dbReference type="InterPro" id="IPR005123">
    <property type="entry name" value="Oxoglu/Fe-dep_dioxygenase_dom"/>
</dbReference>
<dbReference type="PROSITE" id="PS51471">
    <property type="entry name" value="FE2OG_OXY"/>
    <property type="match status" value="1"/>
</dbReference>
<dbReference type="OrthoDB" id="69177at2759"/>
<feature type="compositionally biased region" description="Low complexity" evidence="6">
    <location>
        <begin position="26"/>
        <end position="36"/>
    </location>
</feature>
<evidence type="ECO:0000256" key="2">
    <source>
        <dbReference type="ARBA" id="ARBA00022723"/>
    </source>
</evidence>
<keyword evidence="4" id="KW-0560">Oxidoreductase</keyword>
<dbReference type="Gene3D" id="2.60.120.620">
    <property type="entry name" value="q2cbj1_9rhob like domain"/>
    <property type="match status" value="1"/>
</dbReference>
<dbReference type="InterPro" id="IPR045054">
    <property type="entry name" value="P4HA-like"/>
</dbReference>
<keyword evidence="5" id="KW-0408">Iron</keyword>
<feature type="domain" description="Fe2OG dioxygenase" evidence="7">
    <location>
        <begin position="141"/>
        <end position="263"/>
    </location>
</feature>
<dbReference type="Pfam" id="PF13640">
    <property type="entry name" value="2OG-FeII_Oxy_3"/>
    <property type="match status" value="1"/>
</dbReference>
<reference evidence="8 9" key="1">
    <citation type="submission" date="2016-07" db="EMBL/GenBank/DDBJ databases">
        <title>Pervasive Adenine N6-methylation of Active Genes in Fungi.</title>
        <authorList>
            <consortium name="DOE Joint Genome Institute"/>
            <person name="Mondo S.J."/>
            <person name="Dannebaum R.O."/>
            <person name="Kuo R.C."/>
            <person name="Labutti K."/>
            <person name="Haridas S."/>
            <person name="Kuo A."/>
            <person name="Salamov A."/>
            <person name="Ahrendt S.R."/>
            <person name="Lipzen A."/>
            <person name="Sullivan W."/>
            <person name="Andreopoulos W.B."/>
            <person name="Clum A."/>
            <person name="Lindquist E."/>
            <person name="Daum C."/>
            <person name="Ramamoorthy G.K."/>
            <person name="Gryganskyi A."/>
            <person name="Culley D."/>
            <person name="Magnuson J.K."/>
            <person name="James T.Y."/>
            <person name="O'Malley M.A."/>
            <person name="Stajich J.E."/>
            <person name="Spatafora J.W."/>
            <person name="Visel A."/>
            <person name="Grigoriev I.V."/>
        </authorList>
    </citation>
    <scope>NUCLEOTIDE SEQUENCE [LARGE SCALE GENOMIC DNA]</scope>
    <source>
        <strain evidence="8 9">NRRL 1336</strain>
    </source>
</reference>
<keyword evidence="9" id="KW-1185">Reference proteome</keyword>